<organism evidence="2 3">
    <name type="scientific">Nodularia spumigena UHCC 0060</name>
    <dbReference type="NCBI Taxonomy" id="3110300"/>
    <lineage>
        <taxon>Bacteria</taxon>
        <taxon>Bacillati</taxon>
        <taxon>Cyanobacteriota</taxon>
        <taxon>Cyanophyceae</taxon>
        <taxon>Nostocales</taxon>
        <taxon>Nodulariaceae</taxon>
        <taxon>Nodularia</taxon>
    </lineage>
</organism>
<comment type="caution">
    <text evidence="2">The sequence shown here is derived from an EMBL/GenBank/DDBJ whole genome shotgun (WGS) entry which is preliminary data.</text>
</comment>
<feature type="region of interest" description="Disordered" evidence="1">
    <location>
        <begin position="112"/>
        <end position="153"/>
    </location>
</feature>
<evidence type="ECO:0000256" key="1">
    <source>
        <dbReference type="SAM" id="MobiDB-lite"/>
    </source>
</evidence>
<reference evidence="2 3" key="1">
    <citation type="submission" date="2023-12" db="EMBL/GenBank/DDBJ databases">
        <title>Baltic Sea Cyanobacteria.</title>
        <authorList>
            <person name="Delbaje E."/>
            <person name="Fewer D.P."/>
            <person name="Shishido T.K."/>
        </authorList>
    </citation>
    <scope>NUCLEOTIDE SEQUENCE [LARGE SCALE GENOMIC DNA]</scope>
    <source>
        <strain evidence="2 3">UHCC 0060</strain>
    </source>
</reference>
<dbReference type="EMBL" id="JAYGHK010000062">
    <property type="protein sequence ID" value="MEA5609788.1"/>
    <property type="molecule type" value="Genomic_DNA"/>
</dbReference>
<accession>A0ABU5UU00</accession>
<dbReference type="RefSeq" id="WP_323244635.1">
    <property type="nucleotide sequence ID" value="NZ_JAYGHK010000062.1"/>
</dbReference>
<sequence length="153" mass="18316">MIDDLPQFEPIPLRSEEENQEEEIFYPRWRCFCCQDSGLVSQDLVRLIMPQYNPDRDKWVLCQAGHCDASKRWENVPIENFDTRFIPSICQKLDLINREQWRNSVKQQINIRQLAKKRKMPGSGDRTENDNREVQQRKQEIEGNDYEESNFHG</sequence>
<feature type="compositionally biased region" description="Basic and acidic residues" evidence="1">
    <location>
        <begin position="125"/>
        <end position="141"/>
    </location>
</feature>
<evidence type="ECO:0000313" key="2">
    <source>
        <dbReference type="EMBL" id="MEA5609788.1"/>
    </source>
</evidence>
<protein>
    <submittedName>
        <fullName evidence="2">Uncharacterized protein</fullName>
    </submittedName>
</protein>
<name>A0ABU5UU00_NODSP</name>
<feature type="compositionally biased region" description="Acidic residues" evidence="1">
    <location>
        <begin position="142"/>
        <end position="153"/>
    </location>
</feature>
<gene>
    <name evidence="2" type="ORF">VB695_17240</name>
</gene>
<proteinExistence type="predicted"/>
<keyword evidence="3" id="KW-1185">Reference proteome</keyword>
<dbReference type="Proteomes" id="UP001303285">
    <property type="component" value="Unassembled WGS sequence"/>
</dbReference>
<evidence type="ECO:0000313" key="3">
    <source>
        <dbReference type="Proteomes" id="UP001303285"/>
    </source>
</evidence>